<keyword evidence="1" id="KW-0472">Membrane</keyword>
<protein>
    <submittedName>
        <fullName evidence="2">Uncharacterized protein</fullName>
    </submittedName>
</protein>
<dbReference type="PANTHER" id="PTHR42055:SF1">
    <property type="entry name" value="YALI0E03476P"/>
    <property type="match status" value="1"/>
</dbReference>
<evidence type="ECO:0000313" key="3">
    <source>
        <dbReference type="Proteomes" id="UP000326924"/>
    </source>
</evidence>
<accession>A0A5J5EVK0</accession>
<dbReference type="AlphaFoldDB" id="A0A5J5EVK0"/>
<evidence type="ECO:0000256" key="1">
    <source>
        <dbReference type="SAM" id="Phobius"/>
    </source>
</evidence>
<comment type="caution">
    <text evidence="2">The sequence shown here is derived from an EMBL/GenBank/DDBJ whole genome shotgun (WGS) entry which is preliminary data.</text>
</comment>
<dbReference type="Proteomes" id="UP000326924">
    <property type="component" value="Unassembled WGS sequence"/>
</dbReference>
<keyword evidence="1" id="KW-1133">Transmembrane helix</keyword>
<dbReference type="EMBL" id="VXIS01000104">
    <property type="protein sequence ID" value="KAA8904825.1"/>
    <property type="molecule type" value="Genomic_DNA"/>
</dbReference>
<gene>
    <name evidence="2" type="ORF">FN846DRAFT_984158</name>
</gene>
<keyword evidence="3" id="KW-1185">Reference proteome</keyword>
<reference evidence="2 3" key="1">
    <citation type="submission" date="2019-09" db="EMBL/GenBank/DDBJ databases">
        <title>Draft genome of the ectomycorrhizal ascomycete Sphaerosporella brunnea.</title>
        <authorList>
            <consortium name="DOE Joint Genome Institute"/>
            <person name="Benucci G.M."/>
            <person name="Marozzi G."/>
            <person name="Antonielli L."/>
            <person name="Sanchez S."/>
            <person name="Marco P."/>
            <person name="Wang X."/>
            <person name="Falini L.B."/>
            <person name="Barry K."/>
            <person name="Haridas S."/>
            <person name="Lipzen A."/>
            <person name="Labutti K."/>
            <person name="Grigoriev I.V."/>
            <person name="Murat C."/>
            <person name="Martin F."/>
            <person name="Albertini E."/>
            <person name="Donnini D."/>
            <person name="Bonito G."/>
        </authorList>
    </citation>
    <scope>NUCLEOTIDE SEQUENCE [LARGE SCALE GENOMIC DNA]</scope>
    <source>
        <strain evidence="2 3">Sb_GMNB300</strain>
    </source>
</reference>
<dbReference type="PANTHER" id="PTHR42055">
    <property type="entry name" value="YALI0E03476P"/>
    <property type="match status" value="1"/>
</dbReference>
<proteinExistence type="predicted"/>
<name>A0A5J5EVK0_9PEZI</name>
<dbReference type="InParanoid" id="A0A5J5EVK0"/>
<keyword evidence="1" id="KW-0812">Transmembrane</keyword>
<sequence>MRSTKMRPARPNGTLAALIHGAQSISTRRLITFLGGIILLSTTLLLFTSVNLSTETLHSVKFEIPESVSKLKDKVHLPTVWKPAIHAPPPSANSTASNEGWFASWSWMNPFSSDDGERIALPPIERCAIYTYYEPLADKEKATIEDKMLLAWRRAWWAYGFKPQILGPAEAKISGFYEIVGRATLTPEFKSELMRWMAWDVVDGGILIDYKVLPMGPHDDVTIAALRQCKFQYANRYKNFDQRLYTSDKASLQKILMHVTSNLPPSGENDPKITNMEGVLAKTNKPEEWIHIEAFPVGLADYSPETQQKQYKGLMAADLPDLVNAHLHSTFLSHYPDGIQVLSPFADKLEPLHHDALELANRIAACPVKNPFPDSCPPNLQKCMPCKNPLPITTPNHLTETTKSFTLATIPHPFTTIELTTDSISLLNDHQAQSFRFIRRKSIRDKWIKEVTQPPFMKAGLGGPPRASKIKELVGYQQTTKFLSIWSTDKEGFKDTEWTLGFVPPTAEEIKLKLKPVHGRTKKKLDNLQRVIAGKGRPVKFVESWNLGDTEVWKFVNAWRQRRVLERTQWTSEEKKFKQGLDEGER</sequence>
<evidence type="ECO:0000313" key="2">
    <source>
        <dbReference type="EMBL" id="KAA8904825.1"/>
    </source>
</evidence>
<dbReference type="OrthoDB" id="5312133at2759"/>
<feature type="transmembrane region" description="Helical" evidence="1">
    <location>
        <begin position="30"/>
        <end position="50"/>
    </location>
</feature>
<organism evidence="2 3">
    <name type="scientific">Sphaerosporella brunnea</name>
    <dbReference type="NCBI Taxonomy" id="1250544"/>
    <lineage>
        <taxon>Eukaryota</taxon>
        <taxon>Fungi</taxon>
        <taxon>Dikarya</taxon>
        <taxon>Ascomycota</taxon>
        <taxon>Pezizomycotina</taxon>
        <taxon>Pezizomycetes</taxon>
        <taxon>Pezizales</taxon>
        <taxon>Pyronemataceae</taxon>
        <taxon>Sphaerosporella</taxon>
    </lineage>
</organism>